<dbReference type="InterPro" id="IPR014918">
    <property type="entry name" value="Phage_tail_3"/>
</dbReference>
<dbReference type="EMBL" id="MF417879">
    <property type="protein sequence ID" value="ASN68684.1"/>
    <property type="molecule type" value="Genomic_DNA"/>
</dbReference>
<sequence length="214" mass="23089">MSVTLINGLTVDFSAAIDEGVAVTALTNANPAVATAANEFANGDVVLLGTGWEYANDRAFRVAAASATGFTVEGLNALDTTRFPVDNGVGVARVVTDWVRINQITALAFTGGDQNYYQYQFLESKVQKQIPTFKSAMSFTLTILDDPTLPFYQYLEQADQDGLIRVVRFNNSDGSTNIYPVYVGFNNNPVGDINTGRTVTASFALAGEVVRYAR</sequence>
<protein>
    <recommendedName>
        <fullName evidence="2">Phage tail protein</fullName>
    </recommendedName>
</protein>
<organism evidence="1">
    <name type="scientific">uncultured Caudovirales phage</name>
    <dbReference type="NCBI Taxonomy" id="2100421"/>
    <lineage>
        <taxon>Viruses</taxon>
        <taxon>Duplodnaviria</taxon>
        <taxon>Heunggongvirae</taxon>
        <taxon>Uroviricota</taxon>
        <taxon>Caudoviricetes</taxon>
        <taxon>Peduoviridae</taxon>
        <taxon>Maltschvirus</taxon>
        <taxon>Maltschvirus maltsch</taxon>
    </lineage>
</organism>
<evidence type="ECO:0000313" key="1">
    <source>
        <dbReference type="EMBL" id="ASN68684.1"/>
    </source>
</evidence>
<proteinExistence type="predicted"/>
<dbReference type="Pfam" id="PF08813">
    <property type="entry name" value="Phage_tail_3"/>
    <property type="match status" value="1"/>
</dbReference>
<accession>A0A2H4J129</accession>
<reference evidence="1" key="1">
    <citation type="submission" date="2017-06" db="EMBL/GenBank/DDBJ databases">
        <title>Novel phages from South African skin metaviromes.</title>
        <authorList>
            <person name="van Zyl L.J."/>
            <person name="Abrahams Y."/>
            <person name="Stander E.A."/>
            <person name="Kirby B.M."/>
            <person name="Clavaud C."/>
            <person name="Farcet C."/>
            <person name="Breton L."/>
            <person name="Trindade M.I."/>
        </authorList>
    </citation>
    <scope>NUCLEOTIDE SEQUENCE</scope>
</reference>
<name>A0A2H4J129_9CAUD</name>
<gene>
    <name evidence="1" type="ORF">3S11_6</name>
</gene>
<evidence type="ECO:0008006" key="2">
    <source>
        <dbReference type="Google" id="ProtNLM"/>
    </source>
</evidence>